<evidence type="ECO:0000313" key="3">
    <source>
        <dbReference type="Ensembl" id="ENSPCEP00000022888.1"/>
    </source>
</evidence>
<dbReference type="InterPro" id="IPR008906">
    <property type="entry name" value="HATC_C_dom"/>
</dbReference>
<evidence type="ECO:0000313" key="4">
    <source>
        <dbReference type="Proteomes" id="UP000694393"/>
    </source>
</evidence>
<dbReference type="AlphaFoldDB" id="A0A8C8SNW1"/>
<accession>A0A8C8SNW1</accession>
<dbReference type="PANTHER" id="PTHR45749">
    <property type="match status" value="1"/>
</dbReference>
<reference evidence="3" key="1">
    <citation type="submission" date="2025-08" db="UniProtKB">
        <authorList>
            <consortium name="Ensembl"/>
        </authorList>
    </citation>
    <scope>IDENTIFICATION</scope>
</reference>
<dbReference type="SUPFAM" id="SSF53098">
    <property type="entry name" value="Ribonuclease H-like"/>
    <property type="match status" value="1"/>
</dbReference>
<dbReference type="InterPro" id="IPR012337">
    <property type="entry name" value="RNaseH-like_sf"/>
</dbReference>
<proteinExistence type="predicted"/>
<dbReference type="PANTHER" id="PTHR45749:SF37">
    <property type="entry name" value="OS05G0311600 PROTEIN"/>
    <property type="match status" value="1"/>
</dbReference>
<dbReference type="Pfam" id="PF14291">
    <property type="entry name" value="DUF4371"/>
    <property type="match status" value="1"/>
</dbReference>
<evidence type="ECO:0000259" key="1">
    <source>
        <dbReference type="Pfam" id="PF05699"/>
    </source>
</evidence>
<evidence type="ECO:0000259" key="2">
    <source>
        <dbReference type="Pfam" id="PF14291"/>
    </source>
</evidence>
<reference evidence="3" key="2">
    <citation type="submission" date="2025-09" db="UniProtKB">
        <authorList>
            <consortium name="Ensembl"/>
        </authorList>
    </citation>
    <scope>IDENTIFICATION</scope>
</reference>
<keyword evidence="4" id="KW-1185">Reference proteome</keyword>
<dbReference type="InterPro" id="IPR025398">
    <property type="entry name" value="DUF4371"/>
</dbReference>
<organism evidence="3 4">
    <name type="scientific">Pelusios castaneus</name>
    <name type="common">West African mud turtle</name>
    <dbReference type="NCBI Taxonomy" id="367368"/>
    <lineage>
        <taxon>Eukaryota</taxon>
        <taxon>Metazoa</taxon>
        <taxon>Chordata</taxon>
        <taxon>Craniata</taxon>
        <taxon>Vertebrata</taxon>
        <taxon>Euteleostomi</taxon>
        <taxon>Archelosauria</taxon>
        <taxon>Testudinata</taxon>
        <taxon>Testudines</taxon>
        <taxon>Pleurodira</taxon>
        <taxon>Pelomedusidae</taxon>
        <taxon>Pelusios</taxon>
    </lineage>
</organism>
<dbReference type="GO" id="GO:0046983">
    <property type="term" value="F:protein dimerization activity"/>
    <property type="evidence" value="ECO:0007669"/>
    <property type="project" value="InterPro"/>
</dbReference>
<feature type="domain" description="HAT C-terminal dimerisation" evidence="1">
    <location>
        <begin position="551"/>
        <end position="609"/>
    </location>
</feature>
<name>A0A8C8SNW1_9SAUR</name>
<sequence length="638" mass="71834">MQSAIHRQCSERWHFFKQSKEGGTVILWGHGGIDTLVLAQVSNSHMPAIDENREYATKIILLLLYMAKQGIALRGHDEREESKNRGNFLELCNVFSQFDEAFAKKLRGYFNFTGHSTQNELLHIAADIVKSRIIQKVQENGFFTVLVTEARSFKQEEMTVCVRYTENLEIKERFLGFVDSSERGDAGAIYQSIKQFLQASGIANLPVVAQCYDGAAVMASHINSVQQKMLQDHPTAIYIHSMTHKLNLVLVQACKVNQTATGFFDTLESLFAFFSQPATHPAYLEAQKTLGIKLEMCSLSDTRWACRWKTVSAIKNSMRALLSCLLELSEPPYRRFNEACGLLYNVQKMDFCVCLIVFYHVLSVIHIAQKALQTQDATLSQACSVLQRTVKELESMRISTKWDAVWEEAQKFHELLHEVPTPGADEGCAHKRCVKKTAFLECSAIMSTLEQQECQPDKNESAGEKWGRRLYFPVLNTLLGECDSRFSSQSLEIAKSVEAVLKCDPDGIDGLLSKYANALSINSELAHTEMKWIKMDLPAITLEGLKAAASTKLYPNFTKLLKLALTLPVGTATCERSFSAMRRIQNWMRSTMGQKRLSDLCLLHVESDLTEGINPHQIIDAYAAKSGGHPRRLLFTDI</sequence>
<protein>
    <submittedName>
        <fullName evidence="3">Uncharacterized protein</fullName>
    </submittedName>
</protein>
<dbReference type="Ensembl" id="ENSPCET00000023650.1">
    <property type="protein sequence ID" value="ENSPCEP00000022888.1"/>
    <property type="gene ID" value="ENSPCEG00000017440.1"/>
</dbReference>
<dbReference type="Pfam" id="PF05699">
    <property type="entry name" value="Dimer_Tnp_hAT"/>
    <property type="match status" value="1"/>
</dbReference>
<dbReference type="Proteomes" id="UP000694393">
    <property type="component" value="Unplaced"/>
</dbReference>
<feature type="domain" description="DUF4371" evidence="2">
    <location>
        <begin position="65"/>
        <end position="223"/>
    </location>
</feature>